<keyword evidence="1" id="KW-1133">Transmembrane helix</keyword>
<reference evidence="2 3" key="1">
    <citation type="submission" date="2020-08" db="EMBL/GenBank/DDBJ databases">
        <title>Genomic Encyclopedia of Type Strains, Phase III (KMG-III): the genomes of soil and plant-associated and newly described type strains.</title>
        <authorList>
            <person name="Whitman W."/>
        </authorList>
    </citation>
    <scope>NUCLEOTIDE SEQUENCE [LARGE SCALE GENOMIC DNA]</scope>
    <source>
        <strain evidence="2 3">CECT 8305</strain>
    </source>
</reference>
<sequence length="124" mass="12574">MPRLTSRAETLALAGLTCGGAAPTRATGRSASAAAGDMVSWGAFCCALMPMVLLVCGSSFGGAAGTALGLAAVTAACRTLLRRAERRAARMTAEHLRAHCARYGRTTPAERPVGHLSEGCTPVG</sequence>
<keyword evidence="3" id="KW-1185">Reference proteome</keyword>
<evidence type="ECO:0000256" key="1">
    <source>
        <dbReference type="SAM" id="Phobius"/>
    </source>
</evidence>
<dbReference type="RefSeq" id="WP_312866812.1">
    <property type="nucleotide sequence ID" value="NZ_JACHJL010000004.1"/>
</dbReference>
<dbReference type="AlphaFoldDB" id="A0A7W9Q842"/>
<evidence type="ECO:0000313" key="2">
    <source>
        <dbReference type="EMBL" id="MBB5935109.1"/>
    </source>
</evidence>
<gene>
    <name evidence="2" type="ORF">FHS42_002159</name>
</gene>
<proteinExistence type="predicted"/>
<keyword evidence="1" id="KW-0812">Transmembrane</keyword>
<protein>
    <submittedName>
        <fullName evidence="2">Uncharacterized protein</fullName>
    </submittedName>
</protein>
<keyword evidence="1" id="KW-0472">Membrane</keyword>
<organism evidence="2 3">
    <name type="scientific">Streptomyces zagrosensis</name>
    <dbReference type="NCBI Taxonomy" id="1042984"/>
    <lineage>
        <taxon>Bacteria</taxon>
        <taxon>Bacillati</taxon>
        <taxon>Actinomycetota</taxon>
        <taxon>Actinomycetes</taxon>
        <taxon>Kitasatosporales</taxon>
        <taxon>Streptomycetaceae</taxon>
        <taxon>Streptomyces</taxon>
    </lineage>
</organism>
<feature type="transmembrane region" description="Helical" evidence="1">
    <location>
        <begin position="49"/>
        <end position="81"/>
    </location>
</feature>
<accession>A0A7W9Q842</accession>
<comment type="caution">
    <text evidence="2">The sequence shown here is derived from an EMBL/GenBank/DDBJ whole genome shotgun (WGS) entry which is preliminary data.</text>
</comment>
<evidence type="ECO:0000313" key="3">
    <source>
        <dbReference type="Proteomes" id="UP000588098"/>
    </source>
</evidence>
<name>A0A7W9Q842_9ACTN</name>
<dbReference type="EMBL" id="JACHJL010000004">
    <property type="protein sequence ID" value="MBB5935109.1"/>
    <property type="molecule type" value="Genomic_DNA"/>
</dbReference>
<dbReference type="Proteomes" id="UP000588098">
    <property type="component" value="Unassembled WGS sequence"/>
</dbReference>